<reference evidence="9 10" key="1">
    <citation type="submission" date="2023-07" db="EMBL/GenBank/DDBJ databases">
        <title>Comparative genomics of wheat-associated soil bacteria to identify genetic determinants of phenazine resistance.</title>
        <authorList>
            <person name="Mouncey N."/>
        </authorList>
    </citation>
    <scope>NUCLEOTIDE SEQUENCE [LARGE SCALE GENOMIC DNA]</scope>
    <source>
        <strain evidence="9 10">W2I7</strain>
    </source>
</reference>
<comment type="caution">
    <text evidence="9">The sequence shown here is derived from an EMBL/GenBank/DDBJ whole genome shotgun (WGS) entry which is preliminary data.</text>
</comment>
<evidence type="ECO:0000313" key="9">
    <source>
        <dbReference type="EMBL" id="MDQ0642411.1"/>
    </source>
</evidence>
<dbReference type="EMBL" id="JAUSXK010000001">
    <property type="protein sequence ID" value="MDQ0642411.1"/>
    <property type="molecule type" value="Genomic_DNA"/>
</dbReference>
<evidence type="ECO:0000256" key="4">
    <source>
        <dbReference type="ARBA" id="ARBA00022801"/>
    </source>
</evidence>
<evidence type="ECO:0000259" key="8">
    <source>
        <dbReference type="Pfam" id="PF00857"/>
    </source>
</evidence>
<dbReference type="Pfam" id="PF00857">
    <property type="entry name" value="Isochorismatase"/>
    <property type="match status" value="1"/>
</dbReference>
<sequence length="203" mass="20614">MTRALLIVDVQNDFTEGGALAVEGGDAVASGISAYLTTRASDYDVIAASRDWHDADSDNGGHFADDPDFVGTWPVHCVAGTPGADYDELFATDAVTHHVRKGQGKPAYSMFEGVADDDATVAAVLSARGVLSADIVGLATDHCVRATALDAIAHGVHVRVLTDLVAGVGADSSAAALAELAHAGAELIESAQVEGTGPDSADA</sequence>
<protein>
    <recommendedName>
        <fullName evidence="6">nicotinamidase</fullName>
        <ecNumber evidence="6">3.5.1.19</ecNumber>
    </recommendedName>
    <alternativeName>
        <fullName evidence="7">Nicotinamide deamidase</fullName>
    </alternativeName>
</protein>
<dbReference type="GO" id="GO:0008936">
    <property type="term" value="F:nicotinamidase activity"/>
    <property type="evidence" value="ECO:0007669"/>
    <property type="project" value="UniProtKB-EC"/>
</dbReference>
<dbReference type="PANTHER" id="PTHR11080">
    <property type="entry name" value="PYRAZINAMIDASE/NICOTINAMIDASE"/>
    <property type="match status" value="1"/>
</dbReference>
<accession>A0ABU0P503</accession>
<proteinExistence type="inferred from homology"/>
<feature type="domain" description="Isochorismatase-like" evidence="8">
    <location>
        <begin position="4"/>
        <end position="192"/>
    </location>
</feature>
<dbReference type="InterPro" id="IPR052347">
    <property type="entry name" value="Isochorismatase_Nicotinamidase"/>
</dbReference>
<keyword evidence="4 9" id="KW-0378">Hydrolase</keyword>
<keyword evidence="2" id="KW-0662">Pyridine nucleotide biosynthesis</keyword>
<dbReference type="SUPFAM" id="SSF52499">
    <property type="entry name" value="Isochorismatase-like hydrolases"/>
    <property type="match status" value="1"/>
</dbReference>
<evidence type="ECO:0000256" key="5">
    <source>
        <dbReference type="ARBA" id="ARBA00037900"/>
    </source>
</evidence>
<keyword evidence="10" id="KW-1185">Reference proteome</keyword>
<dbReference type="InterPro" id="IPR036380">
    <property type="entry name" value="Isochorismatase-like_sf"/>
</dbReference>
<dbReference type="RefSeq" id="WP_307358108.1">
    <property type="nucleotide sequence ID" value="NZ_JAUSXK010000001.1"/>
</dbReference>
<evidence type="ECO:0000313" key="10">
    <source>
        <dbReference type="Proteomes" id="UP001239085"/>
    </source>
</evidence>
<evidence type="ECO:0000256" key="3">
    <source>
        <dbReference type="ARBA" id="ARBA00022723"/>
    </source>
</evidence>
<evidence type="ECO:0000256" key="2">
    <source>
        <dbReference type="ARBA" id="ARBA00022642"/>
    </source>
</evidence>
<evidence type="ECO:0000256" key="7">
    <source>
        <dbReference type="ARBA" id="ARBA00043224"/>
    </source>
</evidence>
<dbReference type="Proteomes" id="UP001239085">
    <property type="component" value="Unassembled WGS sequence"/>
</dbReference>
<keyword evidence="3" id="KW-0479">Metal-binding</keyword>
<organism evidence="9 10">
    <name type="scientific">Microbacterium murale</name>
    <dbReference type="NCBI Taxonomy" id="1081040"/>
    <lineage>
        <taxon>Bacteria</taxon>
        <taxon>Bacillati</taxon>
        <taxon>Actinomycetota</taxon>
        <taxon>Actinomycetes</taxon>
        <taxon>Micrococcales</taxon>
        <taxon>Microbacteriaceae</taxon>
        <taxon>Microbacterium</taxon>
    </lineage>
</organism>
<dbReference type="EC" id="3.5.1.19" evidence="6"/>
<evidence type="ECO:0000256" key="1">
    <source>
        <dbReference type="ARBA" id="ARBA00006336"/>
    </source>
</evidence>
<gene>
    <name evidence="9" type="ORF">QFZ46_000571</name>
</gene>
<dbReference type="Gene3D" id="3.40.50.850">
    <property type="entry name" value="Isochorismatase-like"/>
    <property type="match status" value="1"/>
</dbReference>
<evidence type="ECO:0000256" key="6">
    <source>
        <dbReference type="ARBA" id="ARBA00039017"/>
    </source>
</evidence>
<comment type="similarity">
    <text evidence="1">Belongs to the isochorismatase family.</text>
</comment>
<comment type="pathway">
    <text evidence="5">Cofactor biosynthesis; nicotinate biosynthesis; nicotinate from nicotinamide: step 1/1.</text>
</comment>
<dbReference type="PANTHER" id="PTHR11080:SF2">
    <property type="entry name" value="LD05707P"/>
    <property type="match status" value="1"/>
</dbReference>
<name>A0ABU0P503_9MICO</name>
<dbReference type="InterPro" id="IPR000868">
    <property type="entry name" value="Isochorismatase-like_dom"/>
</dbReference>